<dbReference type="GO" id="GO:0007165">
    <property type="term" value="P:signal transduction"/>
    <property type="evidence" value="ECO:0007669"/>
    <property type="project" value="TreeGrafter"/>
</dbReference>
<feature type="chain" id="PRO_5026147166" description="Tail specific protease domain-containing protein" evidence="1">
    <location>
        <begin position="19"/>
        <end position="465"/>
    </location>
</feature>
<dbReference type="Gene3D" id="3.90.226.10">
    <property type="entry name" value="2-enoyl-CoA Hydratase, Chain A, domain 1"/>
    <property type="match status" value="1"/>
</dbReference>
<keyword evidence="1" id="KW-0732">Signal</keyword>
<evidence type="ECO:0000256" key="1">
    <source>
        <dbReference type="SAM" id="SignalP"/>
    </source>
</evidence>
<dbReference type="PANTHER" id="PTHR32060">
    <property type="entry name" value="TAIL-SPECIFIC PROTEASE"/>
    <property type="match status" value="1"/>
</dbReference>
<dbReference type="Gene3D" id="1.20.920.70">
    <property type="match status" value="1"/>
</dbReference>
<organism evidence="3 4">
    <name type="scientific">Sphingomonas horti</name>
    <dbReference type="NCBI Taxonomy" id="2682842"/>
    <lineage>
        <taxon>Bacteria</taxon>
        <taxon>Pseudomonadati</taxon>
        <taxon>Pseudomonadota</taxon>
        <taxon>Alphaproteobacteria</taxon>
        <taxon>Sphingomonadales</taxon>
        <taxon>Sphingomonadaceae</taxon>
        <taxon>Sphingomonas</taxon>
    </lineage>
</organism>
<sequence length="465" mass="49515">MKAFALLSLFLAAAPAVAFDPAPWLGDLAQARQAIDRKYANLEWLRHDRGVDLDAAFARTKERLEGAQSEAEARRALERLFERFHDGHVAIRWPTPAPAASGMPPKPAPLCVRMGYNAAYLRDGTARHLAGYRAVSGDIFPAGTIDNGGTRIGVIRVGIFMPQGYPALCEQAARDLSLSEGAECDDSCSDRLITRAYELMTAAFEQRLRDLKRAGAQVLLVDISGNSGGSEWAEAAARALSRKRLQSAPLGFVRGEHWAKQWREVAAALNDARKTAAPADRAALAGWIAEANAAAAEAGRDCADGSCPRLGRAGYATGLVGSAPSAQFDGKPWAVHVFTPAQYGYHDGVWDGPVIVVVDQETWSAAEEFAAMLQDNDAAVVMGARTGGAGCGHTDGGTPTTLANSKGVLEVPDCARFRRDGSNEVNGIVPDVVVALRFDDGPGFKARLIEAKLPEAIARAEALAR</sequence>
<dbReference type="InterPro" id="IPR029045">
    <property type="entry name" value="ClpP/crotonase-like_dom_sf"/>
</dbReference>
<dbReference type="GO" id="GO:0004175">
    <property type="term" value="F:endopeptidase activity"/>
    <property type="evidence" value="ECO:0007669"/>
    <property type="project" value="TreeGrafter"/>
</dbReference>
<dbReference type="SUPFAM" id="SSF52096">
    <property type="entry name" value="ClpP/crotonase"/>
    <property type="match status" value="1"/>
</dbReference>
<keyword evidence="4" id="KW-1185">Reference proteome</keyword>
<evidence type="ECO:0000313" key="4">
    <source>
        <dbReference type="Proteomes" id="UP000441389"/>
    </source>
</evidence>
<dbReference type="GO" id="GO:0030288">
    <property type="term" value="C:outer membrane-bounded periplasmic space"/>
    <property type="evidence" value="ECO:0007669"/>
    <property type="project" value="TreeGrafter"/>
</dbReference>
<reference evidence="3 4" key="1">
    <citation type="submission" date="2019-12" db="EMBL/GenBank/DDBJ databases">
        <authorList>
            <person name="Huq M.A."/>
        </authorList>
    </citation>
    <scope>NUCLEOTIDE SEQUENCE [LARGE SCALE GENOMIC DNA]</scope>
    <source>
        <strain evidence="3 4">MAH-20</strain>
    </source>
</reference>
<feature type="domain" description="Tail specific protease" evidence="2">
    <location>
        <begin position="199"/>
        <end position="434"/>
    </location>
</feature>
<name>A0A6I4IZ25_9SPHN</name>
<dbReference type="PANTHER" id="PTHR32060:SF30">
    <property type="entry name" value="CARBOXY-TERMINAL PROCESSING PROTEASE CTPA"/>
    <property type="match status" value="1"/>
</dbReference>
<feature type="signal peptide" evidence="1">
    <location>
        <begin position="1"/>
        <end position="18"/>
    </location>
</feature>
<dbReference type="RefSeq" id="WP_157026343.1">
    <property type="nucleotide sequence ID" value="NZ_WQMS01000006.1"/>
</dbReference>
<dbReference type="GO" id="GO:0006508">
    <property type="term" value="P:proteolysis"/>
    <property type="evidence" value="ECO:0007669"/>
    <property type="project" value="InterPro"/>
</dbReference>
<dbReference type="EMBL" id="WQMS01000006">
    <property type="protein sequence ID" value="MVO77407.1"/>
    <property type="molecule type" value="Genomic_DNA"/>
</dbReference>
<dbReference type="Proteomes" id="UP000441389">
    <property type="component" value="Unassembled WGS sequence"/>
</dbReference>
<proteinExistence type="predicted"/>
<dbReference type="InterPro" id="IPR005151">
    <property type="entry name" value="Tail-specific_protease"/>
</dbReference>
<dbReference type="Pfam" id="PF03572">
    <property type="entry name" value="Peptidase_S41"/>
    <property type="match status" value="1"/>
</dbReference>
<gene>
    <name evidence="3" type="ORF">GON01_05570</name>
</gene>
<dbReference type="AlphaFoldDB" id="A0A6I4IZ25"/>
<accession>A0A6I4IZ25</accession>
<evidence type="ECO:0000313" key="3">
    <source>
        <dbReference type="EMBL" id="MVO77407.1"/>
    </source>
</evidence>
<dbReference type="GO" id="GO:0008236">
    <property type="term" value="F:serine-type peptidase activity"/>
    <property type="evidence" value="ECO:0007669"/>
    <property type="project" value="InterPro"/>
</dbReference>
<comment type="caution">
    <text evidence="3">The sequence shown here is derived from an EMBL/GenBank/DDBJ whole genome shotgun (WGS) entry which is preliminary data.</text>
</comment>
<evidence type="ECO:0000259" key="2">
    <source>
        <dbReference type="Pfam" id="PF03572"/>
    </source>
</evidence>
<protein>
    <recommendedName>
        <fullName evidence="2">Tail specific protease domain-containing protein</fullName>
    </recommendedName>
</protein>